<dbReference type="EMBL" id="KQ474089">
    <property type="protein sequence ID" value="KPV72079.1"/>
    <property type="molecule type" value="Genomic_DNA"/>
</dbReference>
<sequence length="159" mass="17830">MAYDFLADERKAHDRTRERLKQAQLGLDKATSSGTAARTKADKCEAEAKSLRGEVSRLKSEGDILKDQAREGFRAKDEVLREVDRLKEDVERYKREAQDARDALARAPPPAAPGSDKKDFVVQRLSKQVVELTKQLRAKNDENRASPLKLVLELATRGG</sequence>
<evidence type="ECO:0000313" key="3">
    <source>
        <dbReference type="Proteomes" id="UP000053890"/>
    </source>
</evidence>
<reference evidence="2 3" key="1">
    <citation type="journal article" date="2015" name="Front. Microbiol.">
        <title>Genome sequence of the plant growth promoting endophytic yeast Rhodotorula graminis WP1.</title>
        <authorList>
            <person name="Firrincieli A."/>
            <person name="Otillar R."/>
            <person name="Salamov A."/>
            <person name="Schmutz J."/>
            <person name="Khan Z."/>
            <person name="Redman R.S."/>
            <person name="Fleck N.D."/>
            <person name="Lindquist E."/>
            <person name="Grigoriev I.V."/>
            <person name="Doty S.L."/>
        </authorList>
    </citation>
    <scope>NUCLEOTIDE SEQUENCE [LARGE SCALE GENOMIC DNA]</scope>
    <source>
        <strain evidence="2 3">WP1</strain>
    </source>
</reference>
<evidence type="ECO:0000256" key="1">
    <source>
        <dbReference type="SAM" id="MobiDB-lite"/>
    </source>
</evidence>
<accession>A0A0P9EY24</accession>
<feature type="compositionally biased region" description="Basic and acidic residues" evidence="1">
    <location>
        <begin position="95"/>
        <end position="104"/>
    </location>
</feature>
<dbReference type="Proteomes" id="UP000053890">
    <property type="component" value="Unassembled WGS sequence"/>
</dbReference>
<name>A0A0P9EY24_RHOGW</name>
<evidence type="ECO:0000313" key="2">
    <source>
        <dbReference type="EMBL" id="KPV72079.1"/>
    </source>
</evidence>
<organism evidence="2 3">
    <name type="scientific">Rhodotorula graminis (strain WP1)</name>
    <dbReference type="NCBI Taxonomy" id="578459"/>
    <lineage>
        <taxon>Eukaryota</taxon>
        <taxon>Fungi</taxon>
        <taxon>Dikarya</taxon>
        <taxon>Basidiomycota</taxon>
        <taxon>Pucciniomycotina</taxon>
        <taxon>Microbotryomycetes</taxon>
        <taxon>Sporidiobolales</taxon>
        <taxon>Sporidiobolaceae</taxon>
        <taxon>Rhodotorula</taxon>
    </lineage>
</organism>
<protein>
    <submittedName>
        <fullName evidence="2">Uncharacterized protein</fullName>
    </submittedName>
</protein>
<dbReference type="OrthoDB" id="10401447at2759"/>
<gene>
    <name evidence="2" type="ORF">RHOBADRAFT_56206</name>
</gene>
<feature type="region of interest" description="Disordered" evidence="1">
    <location>
        <begin position="95"/>
        <end position="119"/>
    </location>
</feature>
<keyword evidence="3" id="KW-1185">Reference proteome</keyword>
<dbReference type="RefSeq" id="XP_018268128.1">
    <property type="nucleotide sequence ID" value="XM_018418241.1"/>
</dbReference>
<proteinExistence type="predicted"/>
<dbReference type="AlphaFoldDB" id="A0A0P9EY24"/>
<dbReference type="GeneID" id="28978689"/>